<organism evidence="1 2">
    <name type="scientific">Strongylus vulgaris</name>
    <name type="common">Blood worm</name>
    <dbReference type="NCBI Taxonomy" id="40348"/>
    <lineage>
        <taxon>Eukaryota</taxon>
        <taxon>Metazoa</taxon>
        <taxon>Ecdysozoa</taxon>
        <taxon>Nematoda</taxon>
        <taxon>Chromadorea</taxon>
        <taxon>Rhabditida</taxon>
        <taxon>Rhabditina</taxon>
        <taxon>Rhabditomorpha</taxon>
        <taxon>Strongyloidea</taxon>
        <taxon>Strongylidae</taxon>
        <taxon>Strongylus</taxon>
    </lineage>
</organism>
<keyword evidence="2" id="KW-1185">Reference proteome</keyword>
<accession>A0A3P7JJJ4</accession>
<name>A0A3P7JJJ4_STRVU</name>
<dbReference type="AlphaFoldDB" id="A0A3P7JJJ4"/>
<sequence length="83" mass="9378">MLFAILADFLQEKDMILKVAEAIFDETNSSSAGIWAYGHVKDPKKLGDAFKEMRKEFSFFYADANKRMTVDTTKLHPDDGNVG</sequence>
<gene>
    <name evidence="1" type="ORF">SVUK_LOCUS14937</name>
</gene>
<evidence type="ECO:0000313" key="2">
    <source>
        <dbReference type="Proteomes" id="UP000270094"/>
    </source>
</evidence>
<protein>
    <submittedName>
        <fullName evidence="1">Uncharacterized protein</fullName>
    </submittedName>
</protein>
<reference evidence="1 2" key="1">
    <citation type="submission" date="2018-11" db="EMBL/GenBank/DDBJ databases">
        <authorList>
            <consortium name="Pathogen Informatics"/>
        </authorList>
    </citation>
    <scope>NUCLEOTIDE SEQUENCE [LARGE SCALE GENOMIC DNA]</scope>
</reference>
<dbReference type="EMBL" id="UYYB01106871">
    <property type="protein sequence ID" value="VDM79939.1"/>
    <property type="molecule type" value="Genomic_DNA"/>
</dbReference>
<evidence type="ECO:0000313" key="1">
    <source>
        <dbReference type="EMBL" id="VDM79939.1"/>
    </source>
</evidence>
<dbReference type="Proteomes" id="UP000270094">
    <property type="component" value="Unassembled WGS sequence"/>
</dbReference>
<proteinExistence type="predicted"/>